<keyword evidence="5 10" id="KW-0145">Chemotaxis</keyword>
<comment type="similarity">
    <text evidence="3 10">Belongs to the FliL family.</text>
</comment>
<comment type="function">
    <text evidence="1 10">Controls the rotational direction of flagella during chemotaxis.</text>
</comment>
<evidence type="ECO:0000256" key="1">
    <source>
        <dbReference type="ARBA" id="ARBA00002254"/>
    </source>
</evidence>
<dbReference type="Proteomes" id="UP000292919">
    <property type="component" value="Unassembled WGS sequence"/>
</dbReference>
<proteinExistence type="inferred from homology"/>
<evidence type="ECO:0000256" key="5">
    <source>
        <dbReference type="ARBA" id="ARBA00022500"/>
    </source>
</evidence>
<dbReference type="GO" id="GO:0009425">
    <property type="term" value="C:bacterial-type flagellum basal body"/>
    <property type="evidence" value="ECO:0007669"/>
    <property type="project" value="InterPro"/>
</dbReference>
<evidence type="ECO:0000256" key="4">
    <source>
        <dbReference type="ARBA" id="ARBA00022475"/>
    </source>
</evidence>
<evidence type="ECO:0000313" key="12">
    <source>
        <dbReference type="EMBL" id="TBH81618.1"/>
    </source>
</evidence>
<dbReference type="PANTHER" id="PTHR35091:SF2">
    <property type="entry name" value="FLAGELLAR PROTEIN FLIL"/>
    <property type="match status" value="1"/>
</dbReference>
<dbReference type="Pfam" id="PF03748">
    <property type="entry name" value="FliL"/>
    <property type="match status" value="1"/>
</dbReference>
<evidence type="ECO:0000313" key="13">
    <source>
        <dbReference type="Proteomes" id="UP000292919"/>
    </source>
</evidence>
<comment type="subcellular location">
    <subcellularLocation>
        <location evidence="2">Cell membrane</location>
        <topology evidence="2">Single-pass membrane protein</topology>
    </subcellularLocation>
</comment>
<dbReference type="GO" id="GO:0005886">
    <property type="term" value="C:plasma membrane"/>
    <property type="evidence" value="ECO:0007669"/>
    <property type="project" value="UniProtKB-SubCell"/>
</dbReference>
<keyword evidence="4 10" id="KW-1003">Cell membrane</keyword>
<name>A0A6H3FG60_9BACT</name>
<keyword evidence="12" id="KW-0966">Cell projection</keyword>
<accession>A0A6H3FG60</accession>
<feature type="compositionally biased region" description="Basic and acidic residues" evidence="11">
    <location>
        <begin position="1"/>
        <end position="11"/>
    </location>
</feature>
<feature type="region of interest" description="Disordered" evidence="11">
    <location>
        <begin position="1"/>
        <end position="23"/>
    </location>
</feature>
<evidence type="ECO:0000256" key="7">
    <source>
        <dbReference type="ARBA" id="ARBA00022779"/>
    </source>
</evidence>
<dbReference type="InterPro" id="IPR005503">
    <property type="entry name" value="FliL"/>
</dbReference>
<feature type="transmembrane region" description="Helical" evidence="10">
    <location>
        <begin position="72"/>
        <end position="92"/>
    </location>
</feature>
<keyword evidence="9 10" id="KW-0472">Membrane</keyword>
<keyword evidence="7 10" id="KW-0283">Flagellar rotation</keyword>
<evidence type="ECO:0000256" key="11">
    <source>
        <dbReference type="SAM" id="MobiDB-lite"/>
    </source>
</evidence>
<dbReference type="RefSeq" id="WP_118230249.1">
    <property type="nucleotide sequence ID" value="NZ_DBFBQU010000144.1"/>
</dbReference>
<keyword evidence="12" id="KW-0282">Flagellum</keyword>
<comment type="caution">
    <text evidence="12">The sequence shown here is derived from an EMBL/GenBank/DDBJ whole genome shotgun (WGS) entry which is preliminary data.</text>
</comment>
<keyword evidence="12" id="KW-0969">Cilium</keyword>
<evidence type="ECO:0000256" key="8">
    <source>
        <dbReference type="ARBA" id="ARBA00022989"/>
    </source>
</evidence>
<dbReference type="GO" id="GO:0071978">
    <property type="term" value="P:bacterial-type flagellum-dependent swarming motility"/>
    <property type="evidence" value="ECO:0007669"/>
    <property type="project" value="TreeGrafter"/>
</dbReference>
<evidence type="ECO:0000256" key="9">
    <source>
        <dbReference type="ARBA" id="ARBA00023136"/>
    </source>
</evidence>
<keyword evidence="6 10" id="KW-0812">Transmembrane</keyword>
<evidence type="ECO:0000256" key="3">
    <source>
        <dbReference type="ARBA" id="ARBA00008281"/>
    </source>
</evidence>
<evidence type="ECO:0000256" key="2">
    <source>
        <dbReference type="ARBA" id="ARBA00004162"/>
    </source>
</evidence>
<organism evidence="12 13">
    <name type="scientific">Desulfovibrio legallii</name>
    <dbReference type="NCBI Taxonomy" id="571438"/>
    <lineage>
        <taxon>Bacteria</taxon>
        <taxon>Pseudomonadati</taxon>
        <taxon>Thermodesulfobacteriota</taxon>
        <taxon>Desulfovibrionia</taxon>
        <taxon>Desulfovibrionales</taxon>
        <taxon>Desulfovibrionaceae</taxon>
        <taxon>Desulfovibrio</taxon>
    </lineage>
</organism>
<sequence length="220" mass="23730">MAAKTDVKTAPDTEALQMDLGPDPVRRKVELDLDDAPFLKSEEKMPAVAASQAAPAVPQDGAAPPKKRSWRLAAAVAGLLVLIGAGAAWRLWPRTPPPPPAEAVKPEVVVVPQTPTAQMPQDQVKELAPFVVPRADGDGTAFLICKFSVVYKNPALGAELDRKMVSLRDALYFYLGSKTDAFLLNADNAPTIKRDLTEVLNDYLTQGQVTDILLESYLNS</sequence>
<keyword evidence="8 10" id="KW-1133">Transmembrane helix</keyword>
<dbReference type="AlphaFoldDB" id="A0A6H3FG60"/>
<protein>
    <recommendedName>
        <fullName evidence="10">Flagellar protein FliL</fullName>
    </recommendedName>
</protein>
<evidence type="ECO:0000256" key="10">
    <source>
        <dbReference type="RuleBase" id="RU364125"/>
    </source>
</evidence>
<dbReference type="PANTHER" id="PTHR35091">
    <property type="entry name" value="FLAGELLAR PROTEIN FLIL"/>
    <property type="match status" value="1"/>
</dbReference>
<evidence type="ECO:0000256" key="6">
    <source>
        <dbReference type="ARBA" id="ARBA00022692"/>
    </source>
</evidence>
<keyword evidence="13" id="KW-1185">Reference proteome</keyword>
<reference evidence="12 13" key="1">
    <citation type="submission" date="2018-12" db="EMBL/GenBank/DDBJ databases">
        <title>First genome draft of Desulfovibrio legallis sp. nov.</title>
        <authorList>
            <person name="Ben Dhia O."/>
            <person name="Najjari A."/>
            <person name="Ferjani R."/>
            <person name="Fhoula I."/>
            <person name="Fardeau M.-L."/>
            <person name="Boudabbous A."/>
            <person name="Ouzari H.I."/>
        </authorList>
    </citation>
    <scope>NUCLEOTIDE SEQUENCE [LARGE SCALE GENOMIC DNA]</scope>
    <source>
        <strain evidence="12 13">H1T</strain>
    </source>
</reference>
<dbReference type="GO" id="GO:0006935">
    <property type="term" value="P:chemotaxis"/>
    <property type="evidence" value="ECO:0007669"/>
    <property type="project" value="UniProtKB-KW"/>
</dbReference>
<dbReference type="EMBL" id="SIXC01000002">
    <property type="protein sequence ID" value="TBH81618.1"/>
    <property type="molecule type" value="Genomic_DNA"/>
</dbReference>
<gene>
    <name evidence="12" type="ORF">EB812_02300</name>
</gene>